<organism evidence="1 2">
    <name type="scientific">Cimex lectularius</name>
    <name type="common">Bed bug</name>
    <name type="synonym">Acanthia lectularia</name>
    <dbReference type="NCBI Taxonomy" id="79782"/>
    <lineage>
        <taxon>Eukaryota</taxon>
        <taxon>Metazoa</taxon>
        <taxon>Ecdysozoa</taxon>
        <taxon>Arthropoda</taxon>
        <taxon>Hexapoda</taxon>
        <taxon>Insecta</taxon>
        <taxon>Pterygota</taxon>
        <taxon>Neoptera</taxon>
        <taxon>Paraneoptera</taxon>
        <taxon>Hemiptera</taxon>
        <taxon>Heteroptera</taxon>
        <taxon>Panheteroptera</taxon>
        <taxon>Cimicomorpha</taxon>
        <taxon>Cimicidae</taxon>
        <taxon>Cimex</taxon>
    </lineage>
</organism>
<dbReference type="KEGG" id="clec:112126958"/>
<dbReference type="GeneID" id="112126958"/>
<evidence type="ECO:0000313" key="2">
    <source>
        <dbReference type="Proteomes" id="UP000494040"/>
    </source>
</evidence>
<proteinExistence type="predicted"/>
<evidence type="ECO:0000313" key="1">
    <source>
        <dbReference type="EnsemblMetazoa" id="XP_024082839.1"/>
    </source>
</evidence>
<reference evidence="1" key="1">
    <citation type="submission" date="2022-01" db="UniProtKB">
        <authorList>
            <consortium name="EnsemblMetazoa"/>
        </authorList>
    </citation>
    <scope>IDENTIFICATION</scope>
</reference>
<dbReference type="EnsemblMetazoa" id="XM_024227071.1">
    <property type="protein sequence ID" value="XP_024082839.1"/>
    <property type="gene ID" value="LOC112126958"/>
</dbReference>
<keyword evidence="2" id="KW-1185">Reference proteome</keyword>
<dbReference type="RefSeq" id="XP_024082839.1">
    <property type="nucleotide sequence ID" value="XM_024227071.1"/>
</dbReference>
<dbReference type="AlphaFoldDB" id="A0A8I6TK53"/>
<name>A0A8I6TK53_CIMLE</name>
<protein>
    <submittedName>
        <fullName evidence="1">Uncharacterized protein</fullName>
    </submittedName>
</protein>
<dbReference type="Proteomes" id="UP000494040">
    <property type="component" value="Unassembled WGS sequence"/>
</dbReference>
<accession>A0A8I6TK53</accession>
<sequence length="131" mass="15401">MWFFYVLNFPQKIQFFVGVEVFCRYVDEYLEWLSPRRIIQNTPLFNTMLLSRRRQGSKRSRGDGIFRVNCLYVEIKDVEWVGGPFVFVSRLSEVPEPVSTLVISQGCVLLEHVFDRLPGFCQRQKLVETTG</sequence>